<comment type="caution">
    <text evidence="2">The sequence shown here is derived from an EMBL/GenBank/DDBJ whole genome shotgun (WGS) entry which is preliminary data.</text>
</comment>
<accession>A0A9X4ME29</accession>
<protein>
    <submittedName>
        <fullName evidence="2">Ribbon-helix-helix protein, CopG family</fullName>
    </submittedName>
</protein>
<reference evidence="2" key="2">
    <citation type="submission" date="2022-10" db="EMBL/GenBank/DDBJ databases">
        <authorList>
            <person name="Aronson H.S."/>
        </authorList>
    </citation>
    <scope>NUCLEOTIDE SEQUENCE</scope>
    <source>
        <strain evidence="2">RS19-109</strain>
    </source>
</reference>
<dbReference type="GO" id="GO:0006355">
    <property type="term" value="P:regulation of DNA-templated transcription"/>
    <property type="evidence" value="ECO:0007669"/>
    <property type="project" value="InterPro"/>
</dbReference>
<feature type="domain" description="Ribbon-helix-helix protein CopG" evidence="1">
    <location>
        <begin position="4"/>
        <end position="37"/>
    </location>
</feature>
<dbReference type="AlphaFoldDB" id="A0A9X4ME29"/>
<evidence type="ECO:0000259" key="1">
    <source>
        <dbReference type="Pfam" id="PF01402"/>
    </source>
</evidence>
<dbReference type="EMBL" id="JAPHEH010000001">
    <property type="protein sequence ID" value="MDG4475591.1"/>
    <property type="molecule type" value="Genomic_DNA"/>
</dbReference>
<dbReference type="Proteomes" id="UP001154240">
    <property type="component" value="Unassembled WGS sequence"/>
</dbReference>
<reference evidence="2" key="1">
    <citation type="journal article" date="2022" name="bioRxiv">
        <title>Thiovibrio frasassiensisgen. nov., sp. nov., an autotrophic, elemental sulfur disproportionating bacterium isolated from sulfidic karst sediment, and proposal of Thiovibrionaceae fam. nov.</title>
        <authorList>
            <person name="Aronson H."/>
            <person name="Thomas C."/>
            <person name="Bhattacharyya M."/>
            <person name="Eckstein S."/>
            <person name="Jensen S."/>
            <person name="Barco R."/>
            <person name="Macalady J."/>
            <person name="Amend J."/>
        </authorList>
    </citation>
    <scope>NUCLEOTIDE SEQUENCE</scope>
    <source>
        <strain evidence="2">RS19-109</strain>
    </source>
</reference>
<dbReference type="Pfam" id="PF01402">
    <property type="entry name" value="RHH_1"/>
    <property type="match status" value="1"/>
</dbReference>
<dbReference type="InterPro" id="IPR010985">
    <property type="entry name" value="Ribbon_hlx_hlx"/>
</dbReference>
<evidence type="ECO:0000313" key="3">
    <source>
        <dbReference type="Proteomes" id="UP001154240"/>
    </source>
</evidence>
<organism evidence="2 3">
    <name type="scientific">Thiovibrio frasassiensis</name>
    <dbReference type="NCBI Taxonomy" id="2984131"/>
    <lineage>
        <taxon>Bacteria</taxon>
        <taxon>Pseudomonadati</taxon>
        <taxon>Thermodesulfobacteriota</taxon>
        <taxon>Desulfobulbia</taxon>
        <taxon>Desulfobulbales</taxon>
        <taxon>Thiovibrionaceae</taxon>
        <taxon>Thiovibrio</taxon>
    </lineage>
</organism>
<gene>
    <name evidence="2" type="ORF">OLX77_05375</name>
</gene>
<dbReference type="InterPro" id="IPR002145">
    <property type="entry name" value="CopG"/>
</dbReference>
<sequence length="70" mass="7878">MLAVRLEQELEAELTKLAVATGRSKSYYVKEALTSYLQDHADYLLALAALERQEPRTSLADVRKELGLAR</sequence>
<evidence type="ECO:0000313" key="2">
    <source>
        <dbReference type="EMBL" id="MDG4475591.1"/>
    </source>
</evidence>
<name>A0A9X4ME29_9BACT</name>
<dbReference type="SUPFAM" id="SSF47598">
    <property type="entry name" value="Ribbon-helix-helix"/>
    <property type="match status" value="1"/>
</dbReference>
<proteinExistence type="predicted"/>
<dbReference type="RefSeq" id="WP_307632564.1">
    <property type="nucleotide sequence ID" value="NZ_JAPHEH010000001.1"/>
</dbReference>
<keyword evidence="3" id="KW-1185">Reference proteome</keyword>